<gene>
    <name evidence="5" type="ORF">GGX14DRAFT_405310</name>
</gene>
<dbReference type="PROSITE" id="PS50088">
    <property type="entry name" value="ANK_REPEAT"/>
    <property type="match status" value="3"/>
</dbReference>
<accession>A0AAD6USM9</accession>
<evidence type="ECO:0000256" key="4">
    <source>
        <dbReference type="SAM" id="MobiDB-lite"/>
    </source>
</evidence>
<dbReference type="SMART" id="SM00248">
    <property type="entry name" value="ANK"/>
    <property type="match status" value="5"/>
</dbReference>
<feature type="repeat" description="ANK" evidence="3">
    <location>
        <begin position="605"/>
        <end position="637"/>
    </location>
</feature>
<keyword evidence="2 3" id="KW-0040">ANK repeat</keyword>
<dbReference type="InterPro" id="IPR051631">
    <property type="entry name" value="Ankyrin-KH/SAM_domain"/>
</dbReference>
<comment type="caution">
    <text evidence="5">The sequence shown here is derived from an EMBL/GenBank/DDBJ whole genome shotgun (WGS) entry which is preliminary data.</text>
</comment>
<dbReference type="AlphaFoldDB" id="A0AAD6USM9"/>
<feature type="region of interest" description="Disordered" evidence="4">
    <location>
        <begin position="156"/>
        <end position="220"/>
    </location>
</feature>
<evidence type="ECO:0000256" key="1">
    <source>
        <dbReference type="ARBA" id="ARBA00022737"/>
    </source>
</evidence>
<feature type="compositionally biased region" description="Polar residues" evidence="4">
    <location>
        <begin position="158"/>
        <end position="167"/>
    </location>
</feature>
<dbReference type="Pfam" id="PF12796">
    <property type="entry name" value="Ank_2"/>
    <property type="match status" value="1"/>
</dbReference>
<evidence type="ECO:0008006" key="7">
    <source>
        <dbReference type="Google" id="ProtNLM"/>
    </source>
</evidence>
<sequence>MRSTGRRETGARRGDDVRGTPPLRACSAQPTACRHPVPPVRMPPDAPTFLPVPPYASQYLRVATNLRSPFSEPVNLRMSLTNIHDRPHNLWSSPHHLRSFIGSATQMSGDSEIQCLGNSAIRCLGDSAIRRFGDSAIRRFGGSAVRSHHRTIFEGTMEASTSARSLSSPPPPPPRHGLNGSNPLQRVYHSLSLSDDTCGHTGQSAGRLSSPPPLAAGPAPASCWPGLRTLGHAPNAPRRFGDSEGLLPPTLGASSWSPGPSTSTPKPGHTTPKAPRGFSVFLASFGVSRPLRSELRRSRRSAIPLGDFGDSEVHSHSRTTSEALSASAFRGFLAFSCFDAAALRSLGNFGGSQPLMNLRGPWCLGVTMPRRFGASAFRRFGVSLFRSFSPSQNLRRLNVSTFRSFSTSELRRFGVSAFRCFGASALRSFIASQLRTLRTLTQTPEVAPTQCFQSSTSGSRTPWASAPHALYPRTASLEYAPYRLLFLDGDTWARGFLTSFSKDSPLPRRPELPLQNHANVNLKGGAYGTPLQAASYGNHQAVVDLLLKNGANVNDQAGRYGTALNAASFKGSENMALQAASYGGHRAVVKLLIQNDADVKLQRGDCGTALQAASQQGHEDIVKMLVQAGANVNAGGGEYGSALQAASMDGHEELVSFLIRHDAEVNANGGMYGTALQAACSATHRWGKFFQPHIPPESYEGHMGTIQLLIDNGADVNAKGGKYGSALQAAKANHLDKGFSTLQPCGPEQFSHDGHLVLLHEECSEDLRVGPLRARMQDERDGRGGGRRGLQLIAVSKARIEILPFW</sequence>
<dbReference type="PROSITE" id="PS50297">
    <property type="entry name" value="ANK_REP_REGION"/>
    <property type="match status" value="2"/>
</dbReference>
<reference evidence="5" key="1">
    <citation type="submission" date="2023-03" db="EMBL/GenBank/DDBJ databases">
        <title>Massive genome expansion in bonnet fungi (Mycena s.s.) driven by repeated elements and novel gene families across ecological guilds.</title>
        <authorList>
            <consortium name="Lawrence Berkeley National Laboratory"/>
            <person name="Harder C.B."/>
            <person name="Miyauchi S."/>
            <person name="Viragh M."/>
            <person name="Kuo A."/>
            <person name="Thoen E."/>
            <person name="Andreopoulos B."/>
            <person name="Lu D."/>
            <person name="Skrede I."/>
            <person name="Drula E."/>
            <person name="Henrissat B."/>
            <person name="Morin E."/>
            <person name="Kohler A."/>
            <person name="Barry K."/>
            <person name="LaButti K."/>
            <person name="Morin E."/>
            <person name="Salamov A."/>
            <person name="Lipzen A."/>
            <person name="Mereny Z."/>
            <person name="Hegedus B."/>
            <person name="Baldrian P."/>
            <person name="Stursova M."/>
            <person name="Weitz H."/>
            <person name="Taylor A."/>
            <person name="Grigoriev I.V."/>
            <person name="Nagy L.G."/>
            <person name="Martin F."/>
            <person name="Kauserud H."/>
        </authorList>
    </citation>
    <scope>NUCLEOTIDE SEQUENCE</scope>
    <source>
        <strain evidence="5">9144</strain>
    </source>
</reference>
<evidence type="ECO:0000313" key="5">
    <source>
        <dbReference type="EMBL" id="KAJ7193744.1"/>
    </source>
</evidence>
<feature type="repeat" description="ANK" evidence="3">
    <location>
        <begin position="638"/>
        <end position="670"/>
    </location>
</feature>
<protein>
    <recommendedName>
        <fullName evidence="7">Multiple ankyrin repeats single KH domain</fullName>
    </recommendedName>
</protein>
<feature type="compositionally biased region" description="Polar residues" evidence="4">
    <location>
        <begin position="191"/>
        <end position="207"/>
    </location>
</feature>
<dbReference type="Pfam" id="PF00023">
    <property type="entry name" value="Ank"/>
    <property type="match status" value="2"/>
</dbReference>
<dbReference type="Proteomes" id="UP001219525">
    <property type="component" value="Unassembled WGS sequence"/>
</dbReference>
<feature type="region of interest" description="Disordered" evidence="4">
    <location>
        <begin position="234"/>
        <end position="273"/>
    </location>
</feature>
<feature type="compositionally biased region" description="Low complexity" evidence="4">
    <location>
        <begin position="254"/>
        <end position="273"/>
    </location>
</feature>
<dbReference type="PANTHER" id="PTHR23206">
    <property type="entry name" value="MASK PROTEIN"/>
    <property type="match status" value="1"/>
</dbReference>
<keyword evidence="6" id="KW-1185">Reference proteome</keyword>
<dbReference type="GO" id="GO:0005737">
    <property type="term" value="C:cytoplasm"/>
    <property type="evidence" value="ECO:0007669"/>
    <property type="project" value="TreeGrafter"/>
</dbReference>
<dbReference type="PANTHER" id="PTHR23206:SF7">
    <property type="entry name" value="PROTEIN KINASE DOMAIN-CONTAINING PROTEIN"/>
    <property type="match status" value="1"/>
</dbReference>
<dbReference type="EMBL" id="JARJCW010000105">
    <property type="protein sequence ID" value="KAJ7193744.1"/>
    <property type="molecule type" value="Genomic_DNA"/>
</dbReference>
<proteinExistence type="predicted"/>
<evidence type="ECO:0000313" key="6">
    <source>
        <dbReference type="Proteomes" id="UP001219525"/>
    </source>
</evidence>
<name>A0AAD6USM9_9AGAR</name>
<organism evidence="5 6">
    <name type="scientific">Mycena pura</name>
    <dbReference type="NCBI Taxonomy" id="153505"/>
    <lineage>
        <taxon>Eukaryota</taxon>
        <taxon>Fungi</taxon>
        <taxon>Dikarya</taxon>
        <taxon>Basidiomycota</taxon>
        <taxon>Agaricomycotina</taxon>
        <taxon>Agaricomycetes</taxon>
        <taxon>Agaricomycetidae</taxon>
        <taxon>Agaricales</taxon>
        <taxon>Marasmiineae</taxon>
        <taxon>Mycenaceae</taxon>
        <taxon>Mycena</taxon>
    </lineage>
</organism>
<feature type="compositionally biased region" description="Basic and acidic residues" evidence="4">
    <location>
        <begin position="1"/>
        <end position="18"/>
    </location>
</feature>
<dbReference type="SUPFAM" id="SSF48403">
    <property type="entry name" value="Ankyrin repeat"/>
    <property type="match status" value="1"/>
</dbReference>
<evidence type="ECO:0000256" key="3">
    <source>
        <dbReference type="PROSITE-ProRule" id="PRU00023"/>
    </source>
</evidence>
<keyword evidence="1" id="KW-0677">Repeat</keyword>
<dbReference type="InterPro" id="IPR036770">
    <property type="entry name" value="Ankyrin_rpt-contain_sf"/>
</dbReference>
<feature type="region of interest" description="Disordered" evidence="4">
    <location>
        <begin position="1"/>
        <end position="38"/>
    </location>
</feature>
<evidence type="ECO:0000256" key="2">
    <source>
        <dbReference type="ARBA" id="ARBA00023043"/>
    </source>
</evidence>
<dbReference type="Gene3D" id="1.25.40.20">
    <property type="entry name" value="Ankyrin repeat-containing domain"/>
    <property type="match status" value="2"/>
</dbReference>
<dbReference type="InterPro" id="IPR002110">
    <property type="entry name" value="Ankyrin_rpt"/>
</dbReference>
<feature type="repeat" description="ANK" evidence="3">
    <location>
        <begin position="526"/>
        <end position="558"/>
    </location>
</feature>